<dbReference type="InterPro" id="IPR003953">
    <property type="entry name" value="FAD-dep_OxRdtase_2_FAD-bd"/>
</dbReference>
<keyword evidence="9" id="KW-1185">Reference proteome</keyword>
<accession>A0ABN3FAJ3</accession>
<dbReference type="InterPro" id="IPR052542">
    <property type="entry name" value="Cholesterol_Oxidase"/>
</dbReference>
<dbReference type="Gene3D" id="3.50.50.60">
    <property type="entry name" value="FAD/NAD(P)-binding domain"/>
    <property type="match status" value="2"/>
</dbReference>
<keyword evidence="4" id="KW-0274">FAD</keyword>
<keyword evidence="3" id="KW-0285">Flavoprotein</keyword>
<dbReference type="InterPro" id="IPR036188">
    <property type="entry name" value="FAD/NAD-bd_sf"/>
</dbReference>
<evidence type="ECO:0000313" key="9">
    <source>
        <dbReference type="Proteomes" id="UP001501444"/>
    </source>
</evidence>
<evidence type="ECO:0008006" key="10">
    <source>
        <dbReference type="Google" id="ProtNLM"/>
    </source>
</evidence>
<dbReference type="Pfam" id="PF00890">
    <property type="entry name" value="FAD_binding_2"/>
    <property type="match status" value="1"/>
</dbReference>
<feature type="domain" description="Glucose-methanol-choline oxidoreductase N-terminal" evidence="6">
    <location>
        <begin position="74"/>
        <end position="154"/>
    </location>
</feature>
<protein>
    <recommendedName>
        <fullName evidence="10">Cholesterol oxidase</fullName>
    </recommendedName>
</protein>
<evidence type="ECO:0000256" key="1">
    <source>
        <dbReference type="ARBA" id="ARBA00001974"/>
    </source>
</evidence>
<dbReference type="Pfam" id="PF00732">
    <property type="entry name" value="GMC_oxred_N"/>
    <property type="match status" value="2"/>
</dbReference>
<gene>
    <name evidence="8" type="ORF">GCM10010170_000030</name>
</gene>
<evidence type="ECO:0000256" key="4">
    <source>
        <dbReference type="ARBA" id="ARBA00022827"/>
    </source>
</evidence>
<comment type="cofactor">
    <cofactor evidence="1">
        <name>FAD</name>
        <dbReference type="ChEBI" id="CHEBI:57692"/>
    </cofactor>
</comment>
<dbReference type="EMBL" id="BAAARV010000001">
    <property type="protein sequence ID" value="GAA2325638.1"/>
    <property type="molecule type" value="Genomic_DNA"/>
</dbReference>
<evidence type="ECO:0000259" key="7">
    <source>
        <dbReference type="Pfam" id="PF00890"/>
    </source>
</evidence>
<sequence length="383" mass="41553">MSPTDYDVIVIGSGFGGSVSALRLAEKGYRVGVLEAGRRFADHEFARTSWHVRDYLFAPAAGCYGILRMTLLPDVLVLSGAGVGGGSLGYANTLYRPPDVFYADQQWSSITDWKDELRPYFDEASRMLGVTENPRTTPADDVLRAVAEDLGVGHTYRRTPVGVFFGERGERGGRNVPDPYFGGAGPARTTCTFCGACMTGCRVGAKNTTVKNYLHLAERAGAEVHPLTTVVGLTPRPGGGYLVRTVRTGGKLRRRARAFTAAEVVLAAGAVGTQRLLHHMKRRGDLPHLSDRLGELSRTNSESILGPRARRRDADYSQGVAITSSIHPDADTHVQPVRYGPGSNLLGLMAAVLVGDTGRTPRWLAGLGRTLASWRDWPRLFWV</sequence>
<dbReference type="SUPFAM" id="SSF51905">
    <property type="entry name" value="FAD/NAD(P)-binding domain"/>
    <property type="match status" value="1"/>
</dbReference>
<evidence type="ECO:0000256" key="2">
    <source>
        <dbReference type="ARBA" id="ARBA00010790"/>
    </source>
</evidence>
<feature type="domain" description="Glucose-methanol-choline oxidoreductase N-terminal" evidence="6">
    <location>
        <begin position="190"/>
        <end position="278"/>
    </location>
</feature>
<evidence type="ECO:0000259" key="6">
    <source>
        <dbReference type="Pfam" id="PF00732"/>
    </source>
</evidence>
<reference evidence="8 9" key="1">
    <citation type="journal article" date="2019" name="Int. J. Syst. Evol. Microbiol.">
        <title>The Global Catalogue of Microorganisms (GCM) 10K type strain sequencing project: providing services to taxonomists for standard genome sequencing and annotation.</title>
        <authorList>
            <consortium name="The Broad Institute Genomics Platform"/>
            <consortium name="The Broad Institute Genome Sequencing Center for Infectious Disease"/>
            <person name="Wu L."/>
            <person name="Ma J."/>
        </authorList>
    </citation>
    <scope>NUCLEOTIDE SEQUENCE [LARGE SCALE GENOMIC DNA]</scope>
    <source>
        <strain evidence="8 9">JCM 3272</strain>
    </source>
</reference>
<organism evidence="8 9">
    <name type="scientific">Dactylosporangium salmoneum</name>
    <dbReference type="NCBI Taxonomy" id="53361"/>
    <lineage>
        <taxon>Bacteria</taxon>
        <taxon>Bacillati</taxon>
        <taxon>Actinomycetota</taxon>
        <taxon>Actinomycetes</taxon>
        <taxon>Micromonosporales</taxon>
        <taxon>Micromonosporaceae</taxon>
        <taxon>Dactylosporangium</taxon>
    </lineage>
</organism>
<name>A0ABN3FAJ3_9ACTN</name>
<evidence type="ECO:0000256" key="5">
    <source>
        <dbReference type="ARBA" id="ARBA00023002"/>
    </source>
</evidence>
<evidence type="ECO:0000256" key="3">
    <source>
        <dbReference type="ARBA" id="ARBA00022630"/>
    </source>
</evidence>
<dbReference type="Proteomes" id="UP001501444">
    <property type="component" value="Unassembled WGS sequence"/>
</dbReference>
<dbReference type="InterPro" id="IPR000172">
    <property type="entry name" value="GMC_OxRdtase_N"/>
</dbReference>
<feature type="domain" description="FAD-dependent oxidoreductase 2 FAD-binding" evidence="7">
    <location>
        <begin position="7"/>
        <end position="40"/>
    </location>
</feature>
<comment type="similarity">
    <text evidence="2">Belongs to the GMC oxidoreductase family.</text>
</comment>
<comment type="caution">
    <text evidence="8">The sequence shown here is derived from an EMBL/GenBank/DDBJ whole genome shotgun (WGS) entry which is preliminary data.</text>
</comment>
<keyword evidence="5" id="KW-0560">Oxidoreductase</keyword>
<dbReference type="PANTHER" id="PTHR47470:SF1">
    <property type="entry name" value="FAD-DEPENDENT OXIDOREDUCTASE 2 FAD BINDING DOMAIN-CONTAINING PROTEIN"/>
    <property type="match status" value="1"/>
</dbReference>
<dbReference type="PANTHER" id="PTHR47470">
    <property type="entry name" value="CHOLESTEROL OXIDASE"/>
    <property type="match status" value="1"/>
</dbReference>
<proteinExistence type="inferred from homology"/>
<evidence type="ECO:0000313" key="8">
    <source>
        <dbReference type="EMBL" id="GAA2325638.1"/>
    </source>
</evidence>